<sequence length="231" mass="24875">MGLAGDPRHRLMGMNEKTSPTRRSSLTFAAIATVVAVAWALLSHDRTTGAAMAMPMTHYMELLSVQQPWNLLLFMAVPVVLAETLAITELVILLNRNAPAWVHSLSRWAGLVAGPVMIGITLHLLIHAVGPLTSKGLWRGPADVIAVLAYLLGAIPMVGITLVETGLLGRDDHARRRLHVTFVAIFLVVAHIAMIFGMLDPAVMGHEAQPMQHSPSAPASTPMDHSGHHMP</sequence>
<evidence type="ECO:0008006" key="5">
    <source>
        <dbReference type="Google" id="ProtNLM"/>
    </source>
</evidence>
<feature type="transmembrane region" description="Helical" evidence="2">
    <location>
        <begin position="146"/>
        <end position="168"/>
    </location>
</feature>
<dbReference type="InterPro" id="IPR046547">
    <property type="entry name" value="DUF6803"/>
</dbReference>
<dbReference type="Proteomes" id="UP000275749">
    <property type="component" value="Unassembled WGS sequence"/>
</dbReference>
<feature type="region of interest" description="Disordered" evidence="1">
    <location>
        <begin position="207"/>
        <end position="231"/>
    </location>
</feature>
<proteinExistence type="predicted"/>
<gene>
    <name evidence="3" type="ORF">EDD41_2571</name>
</gene>
<feature type="transmembrane region" description="Helical" evidence="2">
    <location>
        <begin position="105"/>
        <end position="126"/>
    </location>
</feature>
<evidence type="ECO:0000313" key="3">
    <source>
        <dbReference type="EMBL" id="ROR55308.1"/>
    </source>
</evidence>
<name>A0A3N1ZX50_9ACTN</name>
<feature type="transmembrane region" description="Helical" evidence="2">
    <location>
        <begin position="180"/>
        <end position="199"/>
    </location>
</feature>
<reference evidence="3 4" key="1">
    <citation type="submission" date="2018-11" db="EMBL/GenBank/DDBJ databases">
        <title>Sequencing the genomes of 1000 actinobacteria strains.</title>
        <authorList>
            <person name="Klenk H.-P."/>
        </authorList>
    </citation>
    <scope>NUCLEOTIDE SEQUENCE [LARGE SCALE GENOMIC DNA]</scope>
    <source>
        <strain evidence="3 4">DSM 10546</strain>
    </source>
</reference>
<dbReference type="EMBL" id="RKHG01000001">
    <property type="protein sequence ID" value="ROR55308.1"/>
    <property type="molecule type" value="Genomic_DNA"/>
</dbReference>
<evidence type="ECO:0000256" key="1">
    <source>
        <dbReference type="SAM" id="MobiDB-lite"/>
    </source>
</evidence>
<dbReference type="Pfam" id="PF20617">
    <property type="entry name" value="DUF6803"/>
    <property type="match status" value="1"/>
</dbReference>
<keyword evidence="2" id="KW-1133">Transmembrane helix</keyword>
<organism evidence="3 4">
    <name type="scientific">Luteococcus japonicus</name>
    <dbReference type="NCBI Taxonomy" id="33984"/>
    <lineage>
        <taxon>Bacteria</taxon>
        <taxon>Bacillati</taxon>
        <taxon>Actinomycetota</taxon>
        <taxon>Actinomycetes</taxon>
        <taxon>Propionibacteriales</taxon>
        <taxon>Propionibacteriaceae</taxon>
        <taxon>Luteococcus</taxon>
    </lineage>
</organism>
<dbReference type="AlphaFoldDB" id="A0A3N1ZX50"/>
<comment type="caution">
    <text evidence="3">The sequence shown here is derived from an EMBL/GenBank/DDBJ whole genome shotgun (WGS) entry which is preliminary data.</text>
</comment>
<feature type="transmembrane region" description="Helical" evidence="2">
    <location>
        <begin position="69"/>
        <end position="93"/>
    </location>
</feature>
<evidence type="ECO:0000256" key="2">
    <source>
        <dbReference type="SAM" id="Phobius"/>
    </source>
</evidence>
<evidence type="ECO:0000313" key="4">
    <source>
        <dbReference type="Proteomes" id="UP000275749"/>
    </source>
</evidence>
<keyword evidence="2" id="KW-0812">Transmembrane</keyword>
<keyword evidence="2" id="KW-0472">Membrane</keyword>
<accession>A0A3N1ZX50</accession>
<protein>
    <recommendedName>
        <fullName evidence="5">Permease</fullName>
    </recommendedName>
</protein>